<dbReference type="AlphaFoldDB" id="A0A101QXA6"/>
<comment type="caution">
    <text evidence="1">The sequence shown here is derived from an EMBL/GenBank/DDBJ whole genome shotgun (WGS) entry which is preliminary data.</text>
</comment>
<dbReference type="GeneID" id="91425985"/>
<protein>
    <submittedName>
        <fullName evidence="1">Uncharacterized protein</fullName>
    </submittedName>
</protein>
<keyword evidence="2" id="KW-1185">Reference proteome</keyword>
<accession>A0A101QXA6</accession>
<dbReference type="Proteomes" id="UP000053271">
    <property type="component" value="Unassembled WGS sequence"/>
</dbReference>
<name>A0A101QXA6_9ACTN</name>
<reference evidence="1 2" key="1">
    <citation type="submission" date="2015-10" db="EMBL/GenBank/DDBJ databases">
        <title>Draft genome sequence of Streptomyces longwoodensis DSM 41677, type strain for the species Streptomyces longwoodensis.</title>
        <authorList>
            <person name="Ruckert C."/>
            <person name="Winkler A."/>
            <person name="Kalinowski J."/>
            <person name="Kampfer P."/>
            <person name="Glaeser S."/>
        </authorList>
    </citation>
    <scope>NUCLEOTIDE SEQUENCE [LARGE SCALE GENOMIC DNA]</scope>
    <source>
        <strain evidence="1 2">DSM 41677</strain>
    </source>
</reference>
<dbReference type="EMBL" id="LMWS01000018">
    <property type="protein sequence ID" value="KUN37667.1"/>
    <property type="molecule type" value="Genomic_DNA"/>
</dbReference>
<organism evidence="1 2">
    <name type="scientific">Streptomyces longwoodensis</name>
    <dbReference type="NCBI Taxonomy" id="68231"/>
    <lineage>
        <taxon>Bacteria</taxon>
        <taxon>Bacillati</taxon>
        <taxon>Actinomycetota</taxon>
        <taxon>Actinomycetes</taxon>
        <taxon>Kitasatosporales</taxon>
        <taxon>Streptomycetaceae</taxon>
        <taxon>Streptomyces</taxon>
    </lineage>
</organism>
<evidence type="ECO:0000313" key="2">
    <source>
        <dbReference type="Proteomes" id="UP000053271"/>
    </source>
</evidence>
<proteinExistence type="predicted"/>
<dbReference type="RefSeq" id="WP_067233738.1">
    <property type="nucleotide sequence ID" value="NZ_KQ948553.1"/>
</dbReference>
<dbReference type="STRING" id="68231.AQJ30_15395"/>
<sequence length="442" mass="45893">MLVDYVTVGGVEVVNHARLRQYLQTVGSPLDSGSEICSCEALTAAVLDPDGLPYTTPDDPDTPAPWWDPDAPESDEFAGVLLLSVDGVDDYPVERSVSTAVTGGGAIGPARVQPRAMTFTALLLGATCCGVEYGYQWLKSALQGCTGSQCGGDCVEMYACCPGGTMTRDEFNAQHRRSFRRVALTKGPRVTARNGGGNCAGGACEMGADIIQVEFTLTAASPFAYMDQVELLDVLVPGDLDGTCVDWCIHPPGGAPCTGCRLAKCVEAGDGCADPACAPAAPPVPSGPVTCFCNAIAVNDAAYALDLSSRPGLIDDVPVIGVYAGSSDLRRLTITLYERTAVDAGLTCAEVAEKHRCEPYAQWTVAFLAAGSELVLDGQTGRAVVYCGGVCQSAGSVFGRDGAPPSWPVLGCAEYCLLLESDGILPPAPDARVQFAVAGKVL</sequence>
<gene>
    <name evidence="1" type="ORF">AQJ30_15395</name>
</gene>
<evidence type="ECO:0000313" key="1">
    <source>
        <dbReference type="EMBL" id="KUN37667.1"/>
    </source>
</evidence>